<feature type="transmembrane region" description="Helical" evidence="1">
    <location>
        <begin position="45"/>
        <end position="69"/>
    </location>
</feature>
<evidence type="ECO:0000313" key="2">
    <source>
        <dbReference type="EMBL" id="ASP28100.1"/>
    </source>
</evidence>
<evidence type="ECO:0000256" key="1">
    <source>
        <dbReference type="SAM" id="Phobius"/>
    </source>
</evidence>
<reference evidence="2 3" key="1">
    <citation type="submission" date="2017-07" db="EMBL/GenBank/DDBJ databases">
        <title>Complete genome sequence of Spiroplasma corruscae EC-1 (DSM 19793).</title>
        <authorList>
            <person name="Tsai Y.-M."/>
            <person name="Lo W.-S."/>
            <person name="Kuo C.-H."/>
        </authorList>
    </citation>
    <scope>NUCLEOTIDE SEQUENCE [LARGE SCALE GENOMIC DNA]</scope>
    <source>
        <strain evidence="2 3">EC-1</strain>
    </source>
</reference>
<dbReference type="EMBL" id="CP022535">
    <property type="protein sequence ID" value="ASP28100.1"/>
    <property type="molecule type" value="Genomic_DNA"/>
</dbReference>
<sequence length="176" mass="19890">MKKWICSKNIANCSLLVGVMFIMGAVITTLSSVTGKSIIQFSDIVYLILLGRINLFTLVLSALISGILIDLYAGGLIFIPISILVKILIGLTYYLLRKRVNIHLIFIISYSWVFIYNLYSYLLWDASVLIVESIVNAIQYSVTVVMSSIIVLSLELNMFNKNKKFHNNKNNKEEIS</sequence>
<dbReference type="AlphaFoldDB" id="A0A222ENM7"/>
<feature type="transmembrane region" description="Helical" evidence="1">
    <location>
        <begin position="134"/>
        <end position="154"/>
    </location>
</feature>
<keyword evidence="1" id="KW-0472">Membrane</keyword>
<organism evidence="2 3">
    <name type="scientific">Spiroplasma corruscae</name>
    <dbReference type="NCBI Taxonomy" id="216934"/>
    <lineage>
        <taxon>Bacteria</taxon>
        <taxon>Bacillati</taxon>
        <taxon>Mycoplasmatota</taxon>
        <taxon>Mollicutes</taxon>
        <taxon>Entomoplasmatales</taxon>
        <taxon>Spiroplasmataceae</taxon>
        <taxon>Spiroplasma</taxon>
    </lineage>
</organism>
<evidence type="ECO:0008006" key="4">
    <source>
        <dbReference type="Google" id="ProtNLM"/>
    </source>
</evidence>
<accession>A0A222ENM7</accession>
<dbReference type="KEGG" id="scou:SCORR_v1c03260"/>
<proteinExistence type="predicted"/>
<gene>
    <name evidence="2" type="ORF">SCORR_v1c03260</name>
</gene>
<feature type="transmembrane region" description="Helical" evidence="1">
    <location>
        <begin position="75"/>
        <end position="96"/>
    </location>
</feature>
<protein>
    <recommendedName>
        <fullName evidence="4">Rod shape-determining protein MreD</fullName>
    </recommendedName>
</protein>
<keyword evidence="1" id="KW-1133">Transmembrane helix</keyword>
<feature type="transmembrane region" description="Helical" evidence="1">
    <location>
        <begin position="103"/>
        <end position="122"/>
    </location>
</feature>
<feature type="transmembrane region" description="Helical" evidence="1">
    <location>
        <begin position="15"/>
        <end position="33"/>
    </location>
</feature>
<keyword evidence="1" id="KW-0812">Transmembrane</keyword>
<dbReference type="Gene3D" id="1.10.1760.20">
    <property type="match status" value="1"/>
</dbReference>
<dbReference type="NCBIfam" id="TIGR04522">
    <property type="entry name" value="EcfS_MSC_0063"/>
    <property type="match status" value="1"/>
</dbReference>
<evidence type="ECO:0000313" key="3">
    <source>
        <dbReference type="Proteomes" id="UP000203229"/>
    </source>
</evidence>
<dbReference type="RefSeq" id="WP_094048529.1">
    <property type="nucleotide sequence ID" value="NZ_CP022535.1"/>
</dbReference>
<dbReference type="OrthoDB" id="389711at2"/>
<keyword evidence="3" id="KW-1185">Reference proteome</keyword>
<dbReference type="InterPro" id="IPR030945">
    <property type="entry name" value="EcfS_MSC_0063"/>
</dbReference>
<name>A0A222ENM7_9MOLU</name>
<dbReference type="Proteomes" id="UP000203229">
    <property type="component" value="Chromosome"/>
</dbReference>